<dbReference type="PRINTS" id="PR00119">
    <property type="entry name" value="CATATPASE"/>
</dbReference>
<feature type="transmembrane region" description="Helical" evidence="8">
    <location>
        <begin position="411"/>
        <end position="430"/>
    </location>
</feature>
<dbReference type="InterPro" id="IPR018303">
    <property type="entry name" value="ATPase_P-typ_P_site"/>
</dbReference>
<protein>
    <submittedName>
        <fullName evidence="12">Putative Phospholipid-transporting ATPase IIB</fullName>
    </submittedName>
</protein>
<dbReference type="InterPro" id="IPR023299">
    <property type="entry name" value="ATPase_P-typ_cyto_dom_N"/>
</dbReference>
<dbReference type="InterPro" id="IPR059000">
    <property type="entry name" value="ATPase_P-type_domA"/>
</dbReference>
<keyword evidence="4" id="KW-0460">Magnesium</keyword>
<feature type="domain" description="P-type ATPase C-terminal" evidence="11">
    <location>
        <begin position="1153"/>
        <end position="1392"/>
    </location>
</feature>
<evidence type="ECO:0000259" key="9">
    <source>
        <dbReference type="Pfam" id="PF00122"/>
    </source>
</evidence>
<dbReference type="SUPFAM" id="SSF81653">
    <property type="entry name" value="Calcium ATPase, transduction domain A"/>
    <property type="match status" value="1"/>
</dbReference>
<gene>
    <name evidence="12" type="ORF">QR46_4041</name>
</gene>
<feature type="transmembrane region" description="Helical" evidence="8">
    <location>
        <begin position="1213"/>
        <end position="1235"/>
    </location>
</feature>
<comment type="caution">
    <text evidence="12">The sequence shown here is derived from an EMBL/GenBank/DDBJ whole genome shotgun (WGS) entry which is preliminary data.</text>
</comment>
<dbReference type="InterPro" id="IPR023214">
    <property type="entry name" value="HAD_sf"/>
</dbReference>
<dbReference type="SUPFAM" id="SSF81665">
    <property type="entry name" value="Calcium ATPase, transmembrane domain M"/>
    <property type="match status" value="1"/>
</dbReference>
<dbReference type="GO" id="GO:0045332">
    <property type="term" value="P:phospholipid translocation"/>
    <property type="evidence" value="ECO:0007669"/>
    <property type="project" value="TreeGrafter"/>
</dbReference>
<dbReference type="GO" id="GO:0000166">
    <property type="term" value="F:nucleotide binding"/>
    <property type="evidence" value="ECO:0007669"/>
    <property type="project" value="InterPro"/>
</dbReference>
<feature type="transmembrane region" description="Helical" evidence="8">
    <location>
        <begin position="1362"/>
        <end position="1382"/>
    </location>
</feature>
<dbReference type="PANTHER" id="PTHR24092">
    <property type="entry name" value="PROBABLE PHOSPHOLIPID-TRANSPORTING ATPASE"/>
    <property type="match status" value="1"/>
</dbReference>
<dbReference type="Gene3D" id="2.70.150.10">
    <property type="entry name" value="Calcium-transporting ATPase, cytoplasmic transduction domain A"/>
    <property type="match status" value="1"/>
</dbReference>
<dbReference type="GO" id="GO:0140326">
    <property type="term" value="F:ATPase-coupled intramembrane lipid transporter activity"/>
    <property type="evidence" value="ECO:0007669"/>
    <property type="project" value="TreeGrafter"/>
</dbReference>
<evidence type="ECO:0000256" key="2">
    <source>
        <dbReference type="ARBA" id="ARBA00022692"/>
    </source>
</evidence>
<dbReference type="InterPro" id="IPR036412">
    <property type="entry name" value="HAD-like_sf"/>
</dbReference>
<keyword evidence="5 8" id="KW-1133">Transmembrane helix</keyword>
<dbReference type="Pfam" id="PF13246">
    <property type="entry name" value="Cation_ATPase"/>
    <property type="match status" value="1"/>
</dbReference>
<evidence type="ECO:0000259" key="11">
    <source>
        <dbReference type="Pfam" id="PF16212"/>
    </source>
</evidence>
<dbReference type="GO" id="GO:0006897">
    <property type="term" value="P:endocytosis"/>
    <property type="evidence" value="ECO:0007669"/>
    <property type="project" value="TreeGrafter"/>
</dbReference>
<keyword evidence="6 8" id="KW-0472">Membrane</keyword>
<dbReference type="Pfam" id="PF16212">
    <property type="entry name" value="PhoLip_ATPase_C"/>
    <property type="match status" value="1"/>
</dbReference>
<evidence type="ECO:0000256" key="3">
    <source>
        <dbReference type="ARBA" id="ARBA00022723"/>
    </source>
</evidence>
<dbReference type="SUPFAM" id="SSF56784">
    <property type="entry name" value="HAD-like"/>
    <property type="match status" value="1"/>
</dbReference>
<dbReference type="Gene3D" id="3.40.1110.10">
    <property type="entry name" value="Calcium-transporting ATPase, cytoplasmic domain N"/>
    <property type="match status" value="1"/>
</dbReference>
<dbReference type="VEuPathDB" id="GiardiaDB:QR46_4041"/>
<dbReference type="Gene3D" id="3.40.50.1000">
    <property type="entry name" value="HAD superfamily/HAD-like"/>
    <property type="match status" value="1"/>
</dbReference>
<evidence type="ECO:0000313" key="13">
    <source>
        <dbReference type="Proteomes" id="UP000070089"/>
    </source>
</evidence>
<reference evidence="12 13" key="1">
    <citation type="journal article" date="2015" name="Mol. Biochem. Parasitol.">
        <title>Identification of polymorphic genes for use in assemblage B genotyping assays through comparative genomics of multiple assemblage B Giardia duodenalis isolates.</title>
        <authorList>
            <person name="Wielinga C."/>
            <person name="Thompson R.C."/>
            <person name="Monis P."/>
            <person name="Ryan U."/>
        </authorList>
    </citation>
    <scope>NUCLEOTIDE SEQUENCE [LARGE SCALE GENOMIC DNA]</scope>
    <source>
        <strain evidence="12 13">BAH15c1</strain>
    </source>
</reference>
<dbReference type="PANTHER" id="PTHR24092:SF5">
    <property type="entry name" value="PHOSPHOLIPID-TRANSPORTING ATPASE"/>
    <property type="match status" value="1"/>
</dbReference>
<name>A0A132NPE4_GIAIN</name>
<feature type="compositionally biased region" description="Polar residues" evidence="7">
    <location>
        <begin position="560"/>
        <end position="570"/>
    </location>
</feature>
<evidence type="ECO:0000256" key="6">
    <source>
        <dbReference type="ARBA" id="ARBA00023136"/>
    </source>
</evidence>
<evidence type="ECO:0000313" key="12">
    <source>
        <dbReference type="EMBL" id="KWX11983.1"/>
    </source>
</evidence>
<feature type="region of interest" description="Disordered" evidence="7">
    <location>
        <begin position="545"/>
        <end position="577"/>
    </location>
</feature>
<keyword evidence="2 8" id="KW-0812">Transmembrane</keyword>
<dbReference type="InterPro" id="IPR008250">
    <property type="entry name" value="ATPase_P-typ_transduc_dom_A_sf"/>
</dbReference>
<evidence type="ECO:0000256" key="1">
    <source>
        <dbReference type="ARBA" id="ARBA00004141"/>
    </source>
</evidence>
<dbReference type="GO" id="GO:0005802">
    <property type="term" value="C:trans-Golgi network"/>
    <property type="evidence" value="ECO:0007669"/>
    <property type="project" value="TreeGrafter"/>
</dbReference>
<dbReference type="GO" id="GO:0005768">
    <property type="term" value="C:endosome"/>
    <property type="evidence" value="ECO:0007669"/>
    <property type="project" value="TreeGrafter"/>
</dbReference>
<evidence type="ECO:0000256" key="5">
    <source>
        <dbReference type="ARBA" id="ARBA00022989"/>
    </source>
</evidence>
<feature type="transmembrane region" description="Helical" evidence="8">
    <location>
        <begin position="1331"/>
        <end position="1350"/>
    </location>
</feature>
<feature type="transmembrane region" description="Helical" evidence="8">
    <location>
        <begin position="1266"/>
        <end position="1288"/>
    </location>
</feature>
<organism evidence="12 13">
    <name type="scientific">Giardia duodenalis assemblage B</name>
    <dbReference type="NCBI Taxonomy" id="1394984"/>
    <lineage>
        <taxon>Eukaryota</taxon>
        <taxon>Metamonada</taxon>
        <taxon>Diplomonadida</taxon>
        <taxon>Hexamitidae</taxon>
        <taxon>Giardiinae</taxon>
        <taxon>Giardia</taxon>
    </lineage>
</organism>
<dbReference type="SFLD" id="SFLDF00027">
    <property type="entry name" value="p-type_atpase"/>
    <property type="match status" value="1"/>
</dbReference>
<dbReference type="InterPro" id="IPR032630">
    <property type="entry name" value="P_typ_ATPase_c"/>
</dbReference>
<evidence type="ECO:0000256" key="4">
    <source>
        <dbReference type="ARBA" id="ARBA00022842"/>
    </source>
</evidence>
<dbReference type="GO" id="GO:0006890">
    <property type="term" value="P:retrograde vesicle-mediated transport, Golgi to endoplasmic reticulum"/>
    <property type="evidence" value="ECO:0007669"/>
    <property type="project" value="TreeGrafter"/>
</dbReference>
<feature type="transmembrane region" description="Helical" evidence="8">
    <location>
        <begin position="199"/>
        <end position="218"/>
    </location>
</feature>
<dbReference type="SFLD" id="SFLDG00002">
    <property type="entry name" value="C1.7:_P-type_atpase_like"/>
    <property type="match status" value="1"/>
</dbReference>
<dbReference type="EMBL" id="JXTI01000143">
    <property type="protein sequence ID" value="KWX11983.1"/>
    <property type="molecule type" value="Genomic_DNA"/>
</dbReference>
<dbReference type="GO" id="GO:0005886">
    <property type="term" value="C:plasma membrane"/>
    <property type="evidence" value="ECO:0007669"/>
    <property type="project" value="TreeGrafter"/>
</dbReference>
<dbReference type="Pfam" id="PF00122">
    <property type="entry name" value="E1-E2_ATPase"/>
    <property type="match status" value="1"/>
</dbReference>
<dbReference type="OrthoDB" id="377733at2759"/>
<dbReference type="SFLD" id="SFLDS00003">
    <property type="entry name" value="Haloacid_Dehalogenase"/>
    <property type="match status" value="1"/>
</dbReference>
<dbReference type="PROSITE" id="PS00154">
    <property type="entry name" value="ATPASE_E1_E2"/>
    <property type="match status" value="1"/>
</dbReference>
<dbReference type="GO" id="GO:0046872">
    <property type="term" value="F:metal ion binding"/>
    <property type="evidence" value="ECO:0007669"/>
    <property type="project" value="UniProtKB-KW"/>
</dbReference>
<dbReference type="SUPFAM" id="SSF81660">
    <property type="entry name" value="Metal cation-transporting ATPase, ATP-binding domain N"/>
    <property type="match status" value="1"/>
</dbReference>
<dbReference type="InterPro" id="IPR032631">
    <property type="entry name" value="P-type_ATPase_N"/>
</dbReference>
<dbReference type="InterPro" id="IPR044492">
    <property type="entry name" value="P_typ_ATPase_HD_dom"/>
</dbReference>
<feature type="domain" description="P-type ATPase A" evidence="9">
    <location>
        <begin position="245"/>
        <end position="281"/>
    </location>
</feature>
<accession>A0A132NPE4</accession>
<feature type="transmembrane region" description="Helical" evidence="8">
    <location>
        <begin position="1308"/>
        <end position="1326"/>
    </location>
</feature>
<dbReference type="InterPro" id="IPR023298">
    <property type="entry name" value="ATPase_P-typ_TM_dom_sf"/>
</dbReference>
<keyword evidence="3" id="KW-0479">Metal-binding</keyword>
<feature type="domain" description="P-type ATPase N-terminal" evidence="10">
    <location>
        <begin position="150"/>
        <end position="199"/>
    </location>
</feature>
<evidence type="ECO:0000256" key="7">
    <source>
        <dbReference type="SAM" id="MobiDB-lite"/>
    </source>
</evidence>
<evidence type="ECO:0000259" key="10">
    <source>
        <dbReference type="Pfam" id="PF16209"/>
    </source>
</evidence>
<proteinExistence type="predicted"/>
<dbReference type="Pfam" id="PF16209">
    <property type="entry name" value="PhoLip_ATPase_N"/>
    <property type="match status" value="1"/>
</dbReference>
<dbReference type="Proteomes" id="UP000070089">
    <property type="component" value="Unassembled WGS sequence"/>
</dbReference>
<sequence>MSPEPPKSDFFEDYSRIEALVNAHNDQVAKQKKEEAVLALRKRVSGNDDKPMIMPIAGPLPSAQSLVSFTRRRETAVPLLPYTAADSEPRRPKRASLMKRLKSKGSYYIASSKRALGGGKTYKAGGRRRPEKTYPARSIFLNSHVSHPSPKNLLKNNKYNVVTFVPKILYQQFKYFFNLYFLGITISQSIPILRVGFLFTYLAPLVLVLAVTMIKEFVDDIQRVVRDRAVNREKYQRLRVDAVDINDVEQVMAQDICVGDILVLRSGQRVPTDCVILHLQNDGTNVEECFIKTDQLDGETDWKMRKALGFTQAKGIEYLRDVQTRAIFEIEAAHKDIYEFKGRANYVGPDDSVTTESISLENTIWSSTVIASPSTTVALVVYVGSESKTRLNTNAPQMKAGFFDKEIDMRAMSLFWIQFVGAAVYSWLGGNSPLTSVYYVIFFRYLLLFSSVIPISLRVNLDLAKIITSLMIRRDRSMQNPVVRTTTIPEQLGRIGYIMSDKTGTLTQNNMTFRSLHTGKGSYETLTEKDYGSFRVALKRAYKTQADATEDPGRSVPAGVTSTQHSSSPAHEQVSGGEQLTMRRQVHGNVYSLIPQIKSSSISNINDEQKALITAVRMMALCNTVVPIERSAMQGDMDFLDDDATIAMWSSRHLQSLAVSDSSPSSTEVMRALQTNRLAQISISTDHPLGIGGGINPDIIYYTLQASSPDEISLVKMAAELNLTLMHRDRTSITLQNPLGTSEKYTILYTFPFTSATKRMAIVLESHLTGEILVLMKGADSVIMEASNPAPWASEQVSSLASKGLRTLVFAQRTMTRDELSTFASLYKTANEALDDRQRHINEAENSILHSMDIVAVTGVEDMLQEDVKLTIQQLGDAEIRIFLLTGDKSDTSMCIARSTNLVSPNQRFHEITMDTYNAAMSGVAGVSGSCGGMELCASDSHRQYGGPDEDSVSVVMDATTNALSGSTAVKEIQNTRLLEYISSELNKVADSGYECAVIIDGTILSEILKTLPESSLKEFRGEAVSKEELEHEKELTLATRAQSGRSHLGKAGCRGKDRNSKFGSSVAKQFITTIARCPAFVCSRCSPEQKSVITKMVASLHMEYMCCNPRCKCGAPKVGVLAIGDGGNDVSMIQSAAVGVGLVGKEGKQASLASDFSLDRFKDLSSLLLYHGRLNYIRGYSMAHYIFSRGMTISVMQAVFSALFSFSTIPLFTGWLMLGYTVVFTSLPVTIICFDHDLPKDYLVQRYPILYKDSQKNKHGHVSCFFKWLCVSVFQGSILLMFSQFLINGGLHGSLDDGANFFDLVGTGYTSLLITELLTLGLGIYEWSPFMIGSGILSFAIYVAAMFILPEYFDKRSIVTLTFWFRVVLGACVAVFPPFFLRWIRMRISPTDAEKLRKQWLVDRRRERNAKCCKKAGTLIETSMKGNDDPL</sequence>
<evidence type="ECO:0000256" key="8">
    <source>
        <dbReference type="SAM" id="Phobius"/>
    </source>
</evidence>
<comment type="subcellular location">
    <subcellularLocation>
        <location evidence="1">Membrane</location>
        <topology evidence="1">Multi-pass membrane protein</topology>
    </subcellularLocation>
</comment>